<keyword evidence="3" id="KW-1185">Reference proteome</keyword>
<evidence type="ECO:0000313" key="2">
    <source>
        <dbReference type="EMBL" id="ALF55723.1"/>
    </source>
</evidence>
<dbReference type="RefSeq" id="WP_062297154.1">
    <property type="nucleotide sequence ID" value="NZ_CP012036.1"/>
</dbReference>
<sequence length="151" mass="17760">MSISQLVKDCERLAIASLNTYQQRGYGEKLPLPQLPDRWKLEQKTDIGSWWEGSLESGFSAPRFLVGYTLCLENDDKLWLHISISKKQQGKKRTIPDYYEAQKICRLFFGNLPYIQYFPPQEEYVNIAEVLHFWHCLDGNPLPDFRKFGRI</sequence>
<reference evidence="2 3" key="2">
    <citation type="journal article" date="2016" name="Genome Announc.">
        <title>Draft Genome Sequence of the N2-Fixing Cyanobacterium Nostoc piscinale CENA21, Isolated from the Brazilian Amazon Floodplain.</title>
        <authorList>
            <person name="Leao T."/>
            <person name="Guimaraes P.I."/>
            <person name="de Melo A.G."/>
            <person name="Ramos R.T."/>
            <person name="Leao P.N."/>
            <person name="Silva A."/>
            <person name="Fiore M.F."/>
            <person name="Schneider M.P."/>
        </authorList>
    </citation>
    <scope>NUCLEOTIDE SEQUENCE [LARGE SCALE GENOMIC DNA]</scope>
    <source>
        <strain evidence="2 3">CENA21</strain>
    </source>
</reference>
<protein>
    <recommendedName>
        <fullName evidence="1">DUF7694 domain-containing protein</fullName>
    </recommendedName>
</protein>
<dbReference type="PATRIC" id="fig|224013.5.peg.6537"/>
<organism evidence="2 3">
    <name type="scientific">Nostoc piscinale CENA21</name>
    <dbReference type="NCBI Taxonomy" id="224013"/>
    <lineage>
        <taxon>Bacteria</taxon>
        <taxon>Bacillati</taxon>
        <taxon>Cyanobacteriota</taxon>
        <taxon>Cyanophyceae</taxon>
        <taxon>Nostocales</taxon>
        <taxon>Nostocaceae</taxon>
        <taxon>Nostoc</taxon>
    </lineage>
</organism>
<dbReference type="STRING" id="224013.ACX27_27325"/>
<dbReference type="InterPro" id="IPR056111">
    <property type="entry name" value="DUF7694"/>
</dbReference>
<evidence type="ECO:0000313" key="3">
    <source>
        <dbReference type="Proteomes" id="UP000062645"/>
    </source>
</evidence>
<gene>
    <name evidence="2" type="ORF">ACX27_27325</name>
</gene>
<name>A0A0M3V6I8_9NOSO</name>
<dbReference type="AlphaFoldDB" id="A0A0M3V6I8"/>
<dbReference type="EMBL" id="CP012036">
    <property type="protein sequence ID" value="ALF55723.1"/>
    <property type="molecule type" value="Genomic_DNA"/>
</dbReference>
<dbReference type="OrthoDB" id="2339975at2"/>
<proteinExistence type="predicted"/>
<evidence type="ECO:0000259" key="1">
    <source>
        <dbReference type="Pfam" id="PF24746"/>
    </source>
</evidence>
<accession>A0A0M3V6I8</accession>
<dbReference type="Proteomes" id="UP000062645">
    <property type="component" value="Chromosome"/>
</dbReference>
<dbReference type="KEGG" id="npz:ACX27_27325"/>
<reference evidence="3" key="1">
    <citation type="submission" date="2015-07" db="EMBL/GenBank/DDBJ databases">
        <title>Genome Of Nitrogen-Fixing Cyanobacterium Nostoc piscinale CENA21 From Solimoes/Amazon River Floodplain Sediments And Comparative Genomics To Uncover Biosynthetic Natural Products Potential.</title>
        <authorList>
            <person name="Leao T.F."/>
            <person name="Leao P.N."/>
            <person name="Guimaraes P.I."/>
            <person name="de Melo A.G.C."/>
            <person name="Ramos R.T.J."/>
            <person name="Silva A."/>
            <person name="Fiore M.F."/>
            <person name="Schneider M.P.C."/>
        </authorList>
    </citation>
    <scope>NUCLEOTIDE SEQUENCE [LARGE SCALE GENOMIC DNA]</scope>
    <source>
        <strain evidence="3">CENA21</strain>
    </source>
</reference>
<dbReference type="Pfam" id="PF24746">
    <property type="entry name" value="DUF7694"/>
    <property type="match status" value="1"/>
</dbReference>
<feature type="domain" description="DUF7694" evidence="1">
    <location>
        <begin position="74"/>
        <end position="136"/>
    </location>
</feature>